<dbReference type="AlphaFoldDB" id="A0AAN7PWW7"/>
<feature type="compositionally biased region" description="Basic and acidic residues" evidence="1">
    <location>
        <begin position="1"/>
        <end position="16"/>
    </location>
</feature>
<accession>A0AAN7PWW7</accession>
<reference evidence="3" key="1">
    <citation type="submission" date="2023-01" db="EMBL/GenBank/DDBJ databases">
        <title>Key to firefly adult light organ development and bioluminescence: homeobox transcription factors regulate luciferase expression and transportation to peroxisome.</title>
        <authorList>
            <person name="Fu X."/>
        </authorList>
    </citation>
    <scope>NUCLEOTIDE SEQUENCE [LARGE SCALE GENOMIC DNA]</scope>
</reference>
<evidence type="ECO:0000256" key="1">
    <source>
        <dbReference type="SAM" id="MobiDB-lite"/>
    </source>
</evidence>
<organism evidence="2 3">
    <name type="scientific">Aquatica leii</name>
    <dbReference type="NCBI Taxonomy" id="1421715"/>
    <lineage>
        <taxon>Eukaryota</taxon>
        <taxon>Metazoa</taxon>
        <taxon>Ecdysozoa</taxon>
        <taxon>Arthropoda</taxon>
        <taxon>Hexapoda</taxon>
        <taxon>Insecta</taxon>
        <taxon>Pterygota</taxon>
        <taxon>Neoptera</taxon>
        <taxon>Endopterygota</taxon>
        <taxon>Coleoptera</taxon>
        <taxon>Polyphaga</taxon>
        <taxon>Elateriformia</taxon>
        <taxon>Elateroidea</taxon>
        <taxon>Lampyridae</taxon>
        <taxon>Luciolinae</taxon>
        <taxon>Aquatica</taxon>
    </lineage>
</organism>
<dbReference type="Proteomes" id="UP001353858">
    <property type="component" value="Unassembled WGS sequence"/>
</dbReference>
<feature type="compositionally biased region" description="Acidic residues" evidence="1">
    <location>
        <begin position="25"/>
        <end position="37"/>
    </location>
</feature>
<comment type="caution">
    <text evidence="2">The sequence shown here is derived from an EMBL/GenBank/DDBJ whole genome shotgun (WGS) entry which is preliminary data.</text>
</comment>
<protein>
    <submittedName>
        <fullName evidence="2">Uncharacterized protein</fullName>
    </submittedName>
</protein>
<feature type="region of interest" description="Disordered" evidence="1">
    <location>
        <begin position="1"/>
        <end position="37"/>
    </location>
</feature>
<evidence type="ECO:0000313" key="2">
    <source>
        <dbReference type="EMBL" id="KAK4879679.1"/>
    </source>
</evidence>
<feature type="region of interest" description="Disordered" evidence="1">
    <location>
        <begin position="84"/>
        <end position="152"/>
    </location>
</feature>
<keyword evidence="3" id="KW-1185">Reference proteome</keyword>
<sequence>MSSWDRKGPFTEKELGETVANLSNSEDDLEITSDEEDVLPKYSPDKTYTFIENLNEIDTSEALFDFENISIFFANENIDIENLPSTSYQEEPSTSRQEEQYDDSSQEEIFASENVDENENVPTKTLEKERKPRLKRGKCGKNRKSLRQETTKRKTINLIDMTSKKLKEKYANINWRKGNLQIPEAAIQFYGNAALSSVFMDMNTPLDFVKHFFTDTLYSAVAEQSNLYSSQTVPEHPENFTLLDIKKYVERIDDDLQMHQRNNFSAIALDVFPSPSTTFTSTRQKNDDCAKG</sequence>
<dbReference type="EMBL" id="JARPUR010000003">
    <property type="protein sequence ID" value="KAK4879679.1"/>
    <property type="molecule type" value="Genomic_DNA"/>
</dbReference>
<gene>
    <name evidence="2" type="ORF">RN001_007825</name>
</gene>
<feature type="compositionally biased region" description="Polar residues" evidence="1">
    <location>
        <begin position="84"/>
        <end position="95"/>
    </location>
</feature>
<evidence type="ECO:0000313" key="3">
    <source>
        <dbReference type="Proteomes" id="UP001353858"/>
    </source>
</evidence>
<feature type="compositionally biased region" description="Basic residues" evidence="1">
    <location>
        <begin position="131"/>
        <end position="145"/>
    </location>
</feature>
<name>A0AAN7PWW7_9COLE</name>
<proteinExistence type="predicted"/>